<dbReference type="PRINTS" id="PR00723">
    <property type="entry name" value="SUBTILISIN"/>
</dbReference>
<dbReference type="KEGG" id="parq:DSM112329_00551"/>
<dbReference type="AlphaFoldDB" id="A0AAU7AQ11"/>
<evidence type="ECO:0000256" key="3">
    <source>
        <dbReference type="ARBA" id="ARBA00022801"/>
    </source>
</evidence>
<dbReference type="EMBL" id="CP114014">
    <property type="protein sequence ID" value="XAY03731.1"/>
    <property type="molecule type" value="Genomic_DNA"/>
</dbReference>
<dbReference type="InterPro" id="IPR051048">
    <property type="entry name" value="Peptidase_S8/S53_subtilisin"/>
</dbReference>
<feature type="region of interest" description="Disordered" evidence="7">
    <location>
        <begin position="364"/>
        <end position="406"/>
    </location>
</feature>
<keyword evidence="2 5" id="KW-0645">Protease</keyword>
<protein>
    <submittedName>
        <fullName evidence="10">Protease</fullName>
    </submittedName>
</protein>
<evidence type="ECO:0000259" key="9">
    <source>
        <dbReference type="Pfam" id="PF00082"/>
    </source>
</evidence>
<evidence type="ECO:0000256" key="2">
    <source>
        <dbReference type="ARBA" id="ARBA00022670"/>
    </source>
</evidence>
<keyword evidence="3 5" id="KW-0378">Hydrolase</keyword>
<feature type="active site" description="Charge relay system" evidence="5">
    <location>
        <position position="302"/>
    </location>
</feature>
<keyword evidence="4 5" id="KW-0720">Serine protease</keyword>
<reference evidence="10" key="1">
    <citation type="submission" date="2022-12" db="EMBL/GenBank/DDBJ databases">
        <title>Paraconexibacter alkalitolerans sp. nov. and Baekduia alba sp. nov., isolated from soil and emended description of the genera Paraconexibacter (Chun et al., 2020) and Baekduia (An et al., 2020).</title>
        <authorList>
            <person name="Vieira S."/>
            <person name="Huber K.J."/>
            <person name="Geppert A."/>
            <person name="Wolf J."/>
            <person name="Neumann-Schaal M."/>
            <person name="Muesken M."/>
            <person name="Overmann J."/>
        </authorList>
    </citation>
    <scope>NUCLEOTIDE SEQUENCE</scope>
    <source>
        <strain evidence="10">AEG42_29</strain>
    </source>
</reference>
<evidence type="ECO:0000256" key="1">
    <source>
        <dbReference type="ARBA" id="ARBA00011073"/>
    </source>
</evidence>
<dbReference type="Gene3D" id="3.40.50.200">
    <property type="entry name" value="Peptidase S8/S53 domain"/>
    <property type="match status" value="1"/>
</dbReference>
<dbReference type="PROSITE" id="PS51892">
    <property type="entry name" value="SUBTILASE"/>
    <property type="match status" value="1"/>
</dbReference>
<evidence type="ECO:0000256" key="8">
    <source>
        <dbReference type="SAM" id="SignalP"/>
    </source>
</evidence>
<dbReference type="InterPro" id="IPR000209">
    <property type="entry name" value="Peptidase_S8/S53_dom"/>
</dbReference>
<dbReference type="Pfam" id="PF00082">
    <property type="entry name" value="Peptidase_S8"/>
    <property type="match status" value="1"/>
</dbReference>
<dbReference type="InterPro" id="IPR015500">
    <property type="entry name" value="Peptidase_S8_subtilisin-rel"/>
</dbReference>
<feature type="compositionally biased region" description="Basic residues" evidence="7">
    <location>
        <begin position="367"/>
        <end position="406"/>
    </location>
</feature>
<evidence type="ECO:0000256" key="6">
    <source>
        <dbReference type="RuleBase" id="RU003355"/>
    </source>
</evidence>
<dbReference type="PROSITE" id="PS00137">
    <property type="entry name" value="SUBTILASE_HIS"/>
    <property type="match status" value="1"/>
</dbReference>
<evidence type="ECO:0000313" key="10">
    <source>
        <dbReference type="EMBL" id="XAY03731.1"/>
    </source>
</evidence>
<dbReference type="PROSITE" id="PS00138">
    <property type="entry name" value="SUBTILASE_SER"/>
    <property type="match status" value="1"/>
</dbReference>
<feature type="chain" id="PRO_5043380516" evidence="8">
    <location>
        <begin position="23"/>
        <end position="406"/>
    </location>
</feature>
<dbReference type="InterPro" id="IPR023827">
    <property type="entry name" value="Peptidase_S8_Asp-AS"/>
</dbReference>
<dbReference type="PROSITE" id="PS00136">
    <property type="entry name" value="SUBTILASE_ASP"/>
    <property type="match status" value="1"/>
</dbReference>
<organism evidence="10">
    <name type="scientific">Paraconexibacter sp. AEG42_29</name>
    <dbReference type="NCBI Taxonomy" id="2997339"/>
    <lineage>
        <taxon>Bacteria</taxon>
        <taxon>Bacillati</taxon>
        <taxon>Actinomycetota</taxon>
        <taxon>Thermoleophilia</taxon>
        <taxon>Solirubrobacterales</taxon>
        <taxon>Paraconexibacteraceae</taxon>
        <taxon>Paraconexibacter</taxon>
    </lineage>
</organism>
<feature type="domain" description="Peptidase S8/S53" evidence="9">
    <location>
        <begin position="80"/>
        <end position="335"/>
    </location>
</feature>
<evidence type="ECO:0000256" key="4">
    <source>
        <dbReference type="ARBA" id="ARBA00022825"/>
    </source>
</evidence>
<dbReference type="InterPro" id="IPR036852">
    <property type="entry name" value="Peptidase_S8/S53_dom_sf"/>
</dbReference>
<evidence type="ECO:0000256" key="7">
    <source>
        <dbReference type="SAM" id="MobiDB-lite"/>
    </source>
</evidence>
<dbReference type="PANTHER" id="PTHR43399:SF4">
    <property type="entry name" value="CELL WALL-ASSOCIATED PROTEASE"/>
    <property type="match status" value="1"/>
</dbReference>
<dbReference type="InterPro" id="IPR023828">
    <property type="entry name" value="Peptidase_S8_Ser-AS"/>
</dbReference>
<feature type="active site" description="Charge relay system" evidence="5">
    <location>
        <position position="143"/>
    </location>
</feature>
<comment type="similarity">
    <text evidence="1 5 6">Belongs to the peptidase S8 family.</text>
</comment>
<feature type="active site" description="Charge relay system" evidence="5">
    <location>
        <position position="88"/>
    </location>
</feature>
<sequence>MLVHRTLLAIAGALVVAPGAAASASTARVTPDGQQARPARTPAAVRAAPAVADPMEAEAWHLATDTPMGIRTAWQRVRDSDVIVAVLDSGIDLTHPDLAPNLWTNAGEIPGNRIDDDRDGVVDDVHGVDLVGRDGDPADDNGHGTHVAGIIGARGGNGEGASGVAWRVRLMAVKVLDRRASGTTGNVAQGIRYAVAHGARIINVSLAGPIATPDLVDAVEDARAAGVLVVAAAGNAHQDLGLLPSYPASLRAANVLGVAATTEQGLLSLLSSFGTGVDLSAPGDAILSTALGGGYEYRSGTSMAAPMVAGAAALLLAVNPAADAVGVAAALAGSARRTGLPVGAGALDVGRALGGGVPTVAAPARAQAKKKVAVPRKVKQRARKKAKKRTATSKTSARKRVKATTK</sequence>
<feature type="signal peptide" evidence="8">
    <location>
        <begin position="1"/>
        <end position="22"/>
    </location>
</feature>
<name>A0AAU7AQ11_9ACTN</name>
<dbReference type="SUPFAM" id="SSF52743">
    <property type="entry name" value="Subtilisin-like"/>
    <property type="match status" value="1"/>
</dbReference>
<dbReference type="GO" id="GO:0004252">
    <property type="term" value="F:serine-type endopeptidase activity"/>
    <property type="evidence" value="ECO:0007669"/>
    <property type="project" value="UniProtKB-UniRule"/>
</dbReference>
<proteinExistence type="inferred from homology"/>
<dbReference type="InterPro" id="IPR022398">
    <property type="entry name" value="Peptidase_S8_His-AS"/>
</dbReference>
<dbReference type="GO" id="GO:0006508">
    <property type="term" value="P:proteolysis"/>
    <property type="evidence" value="ECO:0007669"/>
    <property type="project" value="UniProtKB-KW"/>
</dbReference>
<keyword evidence="8" id="KW-0732">Signal</keyword>
<gene>
    <name evidence="10" type="ORF">DSM112329_00551</name>
</gene>
<evidence type="ECO:0000256" key="5">
    <source>
        <dbReference type="PROSITE-ProRule" id="PRU01240"/>
    </source>
</evidence>
<dbReference type="PANTHER" id="PTHR43399">
    <property type="entry name" value="SUBTILISIN-RELATED"/>
    <property type="match status" value="1"/>
</dbReference>
<accession>A0AAU7AQ11</accession>